<feature type="signal peptide" evidence="11">
    <location>
        <begin position="1"/>
        <end position="22"/>
    </location>
</feature>
<evidence type="ECO:0000256" key="10">
    <source>
        <dbReference type="RuleBase" id="RU003355"/>
    </source>
</evidence>
<feature type="active site" description="Charge relay system" evidence="9">
    <location>
        <position position="152"/>
    </location>
</feature>
<dbReference type="RefSeq" id="WP_144087977.1">
    <property type="nucleotide sequence ID" value="NZ_VMHE01000003.1"/>
</dbReference>
<accession>A0A556PR03</accession>
<keyword evidence="4" id="KW-0964">Secreted</keyword>
<evidence type="ECO:0000256" key="5">
    <source>
        <dbReference type="ARBA" id="ARBA00022670"/>
    </source>
</evidence>
<evidence type="ECO:0000256" key="7">
    <source>
        <dbReference type="ARBA" id="ARBA00022825"/>
    </source>
</evidence>
<dbReference type="PROSITE" id="PS00138">
    <property type="entry name" value="SUBTILASE_SER"/>
    <property type="match status" value="1"/>
</dbReference>
<evidence type="ECO:0000256" key="3">
    <source>
        <dbReference type="ARBA" id="ARBA00011073"/>
    </source>
</evidence>
<dbReference type="InterPro" id="IPR023828">
    <property type="entry name" value="Peptidase_S8_Ser-AS"/>
</dbReference>
<keyword evidence="14" id="KW-1185">Reference proteome</keyword>
<dbReference type="AlphaFoldDB" id="A0A556PR03"/>
<comment type="similarity">
    <text evidence="3 9 10">Belongs to the peptidase S8 family.</text>
</comment>
<keyword evidence="5 9" id="KW-0645">Protease</keyword>
<evidence type="ECO:0000256" key="8">
    <source>
        <dbReference type="ARBA" id="ARBA00022837"/>
    </source>
</evidence>
<dbReference type="InterPro" id="IPR000209">
    <property type="entry name" value="Peptidase_S8/S53_dom"/>
</dbReference>
<dbReference type="Gene3D" id="3.40.50.200">
    <property type="entry name" value="Peptidase S8/S53 domain"/>
    <property type="match status" value="1"/>
</dbReference>
<keyword evidence="7 9" id="KW-0720">Serine protease</keyword>
<feature type="active site" description="Charge relay system" evidence="9">
    <location>
        <position position="199"/>
    </location>
</feature>
<feature type="chain" id="PRO_5022128598" evidence="11">
    <location>
        <begin position="23"/>
        <end position="481"/>
    </location>
</feature>
<proteinExistence type="inferred from homology"/>
<dbReference type="PANTHER" id="PTHR43806">
    <property type="entry name" value="PEPTIDASE S8"/>
    <property type="match status" value="1"/>
</dbReference>
<evidence type="ECO:0000256" key="2">
    <source>
        <dbReference type="ARBA" id="ARBA00004613"/>
    </source>
</evidence>
<dbReference type="PROSITE" id="PS00137">
    <property type="entry name" value="SUBTILASE_HIS"/>
    <property type="match status" value="1"/>
</dbReference>
<keyword evidence="11" id="KW-0732">Signal</keyword>
<comment type="cofactor">
    <cofactor evidence="1">
        <name>Ca(2+)</name>
        <dbReference type="ChEBI" id="CHEBI:29108"/>
    </cofactor>
</comment>
<evidence type="ECO:0000259" key="12">
    <source>
        <dbReference type="Pfam" id="PF00082"/>
    </source>
</evidence>
<keyword evidence="8" id="KW-0106">Calcium</keyword>
<gene>
    <name evidence="13" type="ORF">FPQ13_03740</name>
</gene>
<dbReference type="PRINTS" id="PR00723">
    <property type="entry name" value="SUBTILISIN"/>
</dbReference>
<sequence>MKKLVSLSILLFVLIFSVSALSAQEPEDYYSVVLKNSNQVNQFKQELKDAGAEVVYEVPELGYYQVKGTPSQVANVSKLNGVAAASPSIKWDLQKTEKVKMSQQELEAQLEAADPGQAAMWPLQWDVQRITENGKSYDVHTGSHDTVVAVLDTGINLQHPDLAPNIVEGSKNFVPAGGFRGTEPGETGDVNKVQDLHGHGSHVSGHIAGNGNMLGVGPDLGLRAYRVFGQSSAETPWILAAMVQAADDGSDVLSMSLGGFDYLGQVFEKNPETGKWENAGNNSADMVAYKRALQYVESKGAVVVTSAGNDGLDARNNKQVVEFINDSLGENVQLRGTAKIAPADYAGIINVSATGPNDQLAVYSNYGAGFVDLATVGGDTRLYDQYAAEGRLNEYLENQMHYDEFTLSADSEGAGYYFSVGTSMATPKASAVAALIIDQHNGELNPNQVKNILYKKGVEKVKGNEKKKFGNGHLNAFDAVR</sequence>
<dbReference type="OrthoDB" id="9798386at2"/>
<dbReference type="EMBL" id="VMHE01000003">
    <property type="protein sequence ID" value="TSJ66816.1"/>
    <property type="molecule type" value="Genomic_DNA"/>
</dbReference>
<evidence type="ECO:0000313" key="13">
    <source>
        <dbReference type="EMBL" id="TSJ66816.1"/>
    </source>
</evidence>
<dbReference type="GO" id="GO:0004252">
    <property type="term" value="F:serine-type endopeptidase activity"/>
    <property type="evidence" value="ECO:0007669"/>
    <property type="project" value="UniProtKB-UniRule"/>
</dbReference>
<name>A0A556PR03_9BACI</name>
<dbReference type="PROSITE" id="PS51892">
    <property type="entry name" value="SUBTILASE"/>
    <property type="match status" value="1"/>
</dbReference>
<dbReference type="InterPro" id="IPR023827">
    <property type="entry name" value="Peptidase_S8_Asp-AS"/>
</dbReference>
<dbReference type="InterPro" id="IPR015500">
    <property type="entry name" value="Peptidase_S8_subtilisin-rel"/>
</dbReference>
<dbReference type="InterPro" id="IPR036852">
    <property type="entry name" value="Peptidase_S8/S53_dom_sf"/>
</dbReference>
<evidence type="ECO:0000256" key="6">
    <source>
        <dbReference type="ARBA" id="ARBA00022801"/>
    </source>
</evidence>
<dbReference type="Proteomes" id="UP000316425">
    <property type="component" value="Unassembled WGS sequence"/>
</dbReference>
<evidence type="ECO:0000256" key="11">
    <source>
        <dbReference type="SAM" id="SignalP"/>
    </source>
</evidence>
<evidence type="ECO:0000313" key="14">
    <source>
        <dbReference type="Proteomes" id="UP000316425"/>
    </source>
</evidence>
<organism evidence="13 14">
    <name type="scientific">Allobacillus salarius</name>
    <dbReference type="NCBI Taxonomy" id="1955272"/>
    <lineage>
        <taxon>Bacteria</taxon>
        <taxon>Bacillati</taxon>
        <taxon>Bacillota</taxon>
        <taxon>Bacilli</taxon>
        <taxon>Bacillales</taxon>
        <taxon>Bacillaceae</taxon>
        <taxon>Allobacillus</taxon>
    </lineage>
</organism>
<dbReference type="CDD" id="cd07482">
    <property type="entry name" value="Peptidases_S8_Lantibiotic_specific_protease"/>
    <property type="match status" value="1"/>
</dbReference>
<feature type="active site" description="Charge relay system" evidence="9">
    <location>
        <position position="423"/>
    </location>
</feature>
<dbReference type="PANTHER" id="PTHR43806:SF11">
    <property type="entry name" value="CEREVISIN-RELATED"/>
    <property type="match status" value="1"/>
</dbReference>
<dbReference type="SUPFAM" id="SSF52743">
    <property type="entry name" value="Subtilisin-like"/>
    <property type="match status" value="1"/>
</dbReference>
<evidence type="ECO:0000256" key="4">
    <source>
        <dbReference type="ARBA" id="ARBA00022525"/>
    </source>
</evidence>
<dbReference type="InterPro" id="IPR050131">
    <property type="entry name" value="Peptidase_S8_subtilisin-like"/>
</dbReference>
<feature type="domain" description="Peptidase S8/S53" evidence="12">
    <location>
        <begin position="144"/>
        <end position="472"/>
    </location>
</feature>
<dbReference type="PROSITE" id="PS00136">
    <property type="entry name" value="SUBTILASE_ASP"/>
    <property type="match status" value="1"/>
</dbReference>
<dbReference type="GO" id="GO:0005576">
    <property type="term" value="C:extracellular region"/>
    <property type="evidence" value="ECO:0007669"/>
    <property type="project" value="UniProtKB-SubCell"/>
</dbReference>
<protein>
    <submittedName>
        <fullName evidence="13">S8 family serine peptidase</fullName>
    </submittedName>
</protein>
<comment type="subcellular location">
    <subcellularLocation>
        <location evidence="2">Secreted</location>
    </subcellularLocation>
</comment>
<dbReference type="Pfam" id="PF00082">
    <property type="entry name" value="Peptidase_S8"/>
    <property type="match status" value="1"/>
</dbReference>
<reference evidence="13 14" key="1">
    <citation type="submission" date="2019-07" db="EMBL/GenBank/DDBJ databases">
        <title>Allobacillus sp. nov. SKP isolated from shrimp paste of Euphausiacea.</title>
        <authorList>
            <person name="Kanchanasin P."/>
            <person name="Tanasupawat S."/>
            <person name="Shi W."/>
            <person name="Wu L."/>
            <person name="Ma J."/>
        </authorList>
    </citation>
    <scope>NUCLEOTIDE SEQUENCE [LARGE SCALE GENOMIC DNA]</scope>
    <source>
        <strain evidence="13 14">SKP4-8</strain>
    </source>
</reference>
<evidence type="ECO:0000256" key="1">
    <source>
        <dbReference type="ARBA" id="ARBA00001913"/>
    </source>
</evidence>
<dbReference type="InterPro" id="IPR022398">
    <property type="entry name" value="Peptidase_S8_His-AS"/>
</dbReference>
<comment type="caution">
    <text evidence="13">The sequence shown here is derived from an EMBL/GenBank/DDBJ whole genome shotgun (WGS) entry which is preliminary data.</text>
</comment>
<keyword evidence="6 9" id="KW-0378">Hydrolase</keyword>
<dbReference type="InterPro" id="IPR008357">
    <property type="entry name" value="Lanit_process"/>
</dbReference>
<evidence type="ECO:0000256" key="9">
    <source>
        <dbReference type="PROSITE-ProRule" id="PRU01240"/>
    </source>
</evidence>
<dbReference type="GO" id="GO:0006508">
    <property type="term" value="P:proteolysis"/>
    <property type="evidence" value="ECO:0007669"/>
    <property type="project" value="UniProtKB-KW"/>
</dbReference>